<dbReference type="PROSITE" id="PS50011">
    <property type="entry name" value="PROTEIN_KINASE_DOM"/>
    <property type="match status" value="1"/>
</dbReference>
<dbReference type="Pfam" id="PF00805">
    <property type="entry name" value="Pentapeptide"/>
    <property type="match status" value="3"/>
</dbReference>
<evidence type="ECO:0000313" key="5">
    <source>
        <dbReference type="Proteomes" id="UP001482513"/>
    </source>
</evidence>
<dbReference type="CDD" id="cd14014">
    <property type="entry name" value="STKc_PknB_like"/>
    <property type="match status" value="1"/>
</dbReference>
<name>A0ABV0KAV1_9CYAN</name>
<keyword evidence="4" id="KW-0418">Kinase</keyword>
<comment type="caution">
    <text evidence="4">The sequence shown here is derived from an EMBL/GenBank/DDBJ whole genome shotgun (WGS) entry which is preliminary data.</text>
</comment>
<feature type="transmembrane region" description="Helical" evidence="2">
    <location>
        <begin position="291"/>
        <end position="312"/>
    </location>
</feature>
<dbReference type="RefSeq" id="WP_190707790.1">
    <property type="nucleotide sequence ID" value="NZ_JAMPKX010000014.1"/>
</dbReference>
<proteinExistence type="predicted"/>
<gene>
    <name evidence="4" type="ORF">NC992_22595</name>
</gene>
<reference evidence="4 5" key="1">
    <citation type="submission" date="2022-04" db="EMBL/GenBank/DDBJ databases">
        <title>Positive selection, recombination, and allopatry shape intraspecific diversity of widespread and dominant cyanobacteria.</title>
        <authorList>
            <person name="Wei J."/>
            <person name="Shu W."/>
            <person name="Hu C."/>
        </authorList>
    </citation>
    <scope>NUCLEOTIDE SEQUENCE [LARGE SCALE GENOMIC DNA]</scope>
    <source>
        <strain evidence="4 5">DQ-A4</strain>
    </source>
</reference>
<dbReference type="Proteomes" id="UP001482513">
    <property type="component" value="Unassembled WGS sequence"/>
</dbReference>
<evidence type="ECO:0000256" key="2">
    <source>
        <dbReference type="SAM" id="Phobius"/>
    </source>
</evidence>
<dbReference type="InterPro" id="IPR000719">
    <property type="entry name" value="Prot_kinase_dom"/>
</dbReference>
<dbReference type="Gene3D" id="1.10.510.10">
    <property type="entry name" value="Transferase(Phosphotransferase) domain 1"/>
    <property type="match status" value="1"/>
</dbReference>
<keyword evidence="5" id="KW-1185">Reference proteome</keyword>
<dbReference type="EMBL" id="JAMPKX010000014">
    <property type="protein sequence ID" value="MEP0949685.1"/>
    <property type="molecule type" value="Genomic_DNA"/>
</dbReference>
<feature type="domain" description="Protein kinase" evidence="3">
    <location>
        <begin position="23"/>
        <end position="276"/>
    </location>
</feature>
<dbReference type="SUPFAM" id="SSF56112">
    <property type="entry name" value="Protein kinase-like (PK-like)"/>
    <property type="match status" value="1"/>
</dbReference>
<dbReference type="InterPro" id="IPR011009">
    <property type="entry name" value="Kinase-like_dom_sf"/>
</dbReference>
<evidence type="ECO:0000259" key="3">
    <source>
        <dbReference type="PROSITE" id="PS50011"/>
    </source>
</evidence>
<dbReference type="SMART" id="SM00220">
    <property type="entry name" value="S_TKc"/>
    <property type="match status" value="1"/>
</dbReference>
<evidence type="ECO:0000256" key="1">
    <source>
        <dbReference type="SAM" id="MobiDB-lite"/>
    </source>
</evidence>
<keyword evidence="2" id="KW-0472">Membrane</keyword>
<protein>
    <submittedName>
        <fullName evidence="4">Serine/threonine-protein kinase</fullName>
    </submittedName>
</protein>
<evidence type="ECO:0000313" key="4">
    <source>
        <dbReference type="EMBL" id="MEP0949685.1"/>
    </source>
</evidence>
<sequence>MTSSTKVTLEDKFPPSKFRLEELSRNREGGRITYKATDIALKNAFVLKQFRFANSSDWSGWEFHQREIRALMKLNHPAIPKLLETHETDDGFLLVQEYVNATSLAAQMRHRVFTQAEVRAITTSLLLILQYVHEKGHLCHGDIQPGNVLVDLSSGISVYLIDFGLARSSGDSVAVTTALGGTPGFTAPDQVLNRQAEAHGDIYGIAVIAICLLTGKDPGDIASLRDPRTFRYSYRESLKGSAAAAPPEYFLKWIDKCVSPNSADRYQSARVAHEALKVSEQRHQKARTFRWWLAPPLGLLLGTIIVGGFWRYQTRTIDKHMAELAELEAQSKAQLSAAEERAEQRRQEELKRQEEERKRREEEAAQAILDQRQWNVEQLVQTRSCNGCDLREVDLSRLDLEGVDLRNADLSRAKLESVRLVGANLAGAVLTEANLSDSNISNANFSGAYMEGAQLQRVNGSEAVFQGAVLTHTNFGSGILPGSTFVSADLSNADLGNAEFEGANFEMANLDGTFTFFTSFRDARMPNGFER</sequence>
<dbReference type="PANTHER" id="PTHR44167:SF24">
    <property type="entry name" value="SERINE_THREONINE-PROTEIN KINASE CHK2"/>
    <property type="match status" value="1"/>
</dbReference>
<accession>A0ABV0KAV1</accession>
<dbReference type="GO" id="GO:0016301">
    <property type="term" value="F:kinase activity"/>
    <property type="evidence" value="ECO:0007669"/>
    <property type="project" value="UniProtKB-KW"/>
</dbReference>
<dbReference type="InterPro" id="IPR001646">
    <property type="entry name" value="5peptide_repeat"/>
</dbReference>
<keyword evidence="2" id="KW-1133">Transmembrane helix</keyword>
<dbReference type="Gene3D" id="2.160.20.80">
    <property type="entry name" value="E3 ubiquitin-protein ligase SopA"/>
    <property type="match status" value="1"/>
</dbReference>
<dbReference type="SUPFAM" id="SSF141571">
    <property type="entry name" value="Pentapeptide repeat-like"/>
    <property type="match status" value="1"/>
</dbReference>
<organism evidence="4 5">
    <name type="scientific">Leptolyngbya subtilissima DQ-A4</name>
    <dbReference type="NCBI Taxonomy" id="2933933"/>
    <lineage>
        <taxon>Bacteria</taxon>
        <taxon>Bacillati</taxon>
        <taxon>Cyanobacteriota</taxon>
        <taxon>Cyanophyceae</taxon>
        <taxon>Leptolyngbyales</taxon>
        <taxon>Leptolyngbyaceae</taxon>
        <taxon>Leptolyngbya group</taxon>
        <taxon>Leptolyngbya</taxon>
    </lineage>
</organism>
<feature type="region of interest" description="Disordered" evidence="1">
    <location>
        <begin position="335"/>
        <end position="358"/>
    </location>
</feature>
<keyword evidence="4" id="KW-0808">Transferase</keyword>
<dbReference type="PANTHER" id="PTHR44167">
    <property type="entry name" value="OVARIAN-SPECIFIC SERINE/THREONINE-PROTEIN KINASE LOK-RELATED"/>
    <property type="match status" value="1"/>
</dbReference>
<dbReference type="Pfam" id="PF00069">
    <property type="entry name" value="Pkinase"/>
    <property type="match status" value="1"/>
</dbReference>
<feature type="compositionally biased region" description="Basic and acidic residues" evidence="1">
    <location>
        <begin position="338"/>
        <end position="358"/>
    </location>
</feature>
<dbReference type="Gene3D" id="3.30.200.20">
    <property type="entry name" value="Phosphorylase Kinase, domain 1"/>
    <property type="match status" value="1"/>
</dbReference>
<keyword evidence="2" id="KW-0812">Transmembrane</keyword>